<dbReference type="Pfam" id="PF07729">
    <property type="entry name" value="FCD"/>
    <property type="match status" value="1"/>
</dbReference>
<dbReference type="OrthoDB" id="8680857at2"/>
<dbReference type="EMBL" id="QYUO01000002">
    <property type="protein sequence ID" value="RJF95627.1"/>
    <property type="molecule type" value="Genomic_DNA"/>
</dbReference>
<dbReference type="RefSeq" id="WP_119770776.1">
    <property type="nucleotide sequence ID" value="NZ_QYUO01000002.1"/>
</dbReference>
<gene>
    <name evidence="5" type="ORF">D3871_19780</name>
</gene>
<dbReference type="GO" id="GO:0003677">
    <property type="term" value="F:DNA binding"/>
    <property type="evidence" value="ECO:0007669"/>
    <property type="project" value="UniProtKB-KW"/>
</dbReference>
<comment type="caution">
    <text evidence="5">The sequence shown here is derived from an EMBL/GenBank/DDBJ whole genome shotgun (WGS) entry which is preliminary data.</text>
</comment>
<keyword evidence="2" id="KW-0238">DNA-binding</keyword>
<dbReference type="PRINTS" id="PR00035">
    <property type="entry name" value="HTHGNTR"/>
</dbReference>
<keyword evidence="3" id="KW-0804">Transcription</keyword>
<keyword evidence="6" id="KW-1185">Reference proteome</keyword>
<dbReference type="InterPro" id="IPR008920">
    <property type="entry name" value="TF_FadR/GntR_C"/>
</dbReference>
<evidence type="ECO:0000259" key="4">
    <source>
        <dbReference type="PROSITE" id="PS50949"/>
    </source>
</evidence>
<dbReference type="SUPFAM" id="SSF46785">
    <property type="entry name" value="Winged helix' DNA-binding domain"/>
    <property type="match status" value="1"/>
</dbReference>
<dbReference type="SMART" id="SM00895">
    <property type="entry name" value="FCD"/>
    <property type="match status" value="1"/>
</dbReference>
<dbReference type="PROSITE" id="PS50949">
    <property type="entry name" value="HTH_GNTR"/>
    <property type="match status" value="1"/>
</dbReference>
<evidence type="ECO:0000256" key="3">
    <source>
        <dbReference type="ARBA" id="ARBA00023163"/>
    </source>
</evidence>
<dbReference type="SMART" id="SM00345">
    <property type="entry name" value="HTH_GNTR"/>
    <property type="match status" value="1"/>
</dbReference>
<evidence type="ECO:0000256" key="2">
    <source>
        <dbReference type="ARBA" id="ARBA00023125"/>
    </source>
</evidence>
<organism evidence="5 6">
    <name type="scientific">Noviherbaspirillum saxi</name>
    <dbReference type="NCBI Taxonomy" id="2320863"/>
    <lineage>
        <taxon>Bacteria</taxon>
        <taxon>Pseudomonadati</taxon>
        <taxon>Pseudomonadota</taxon>
        <taxon>Betaproteobacteria</taxon>
        <taxon>Burkholderiales</taxon>
        <taxon>Oxalobacteraceae</taxon>
        <taxon>Noviherbaspirillum</taxon>
    </lineage>
</organism>
<evidence type="ECO:0000313" key="5">
    <source>
        <dbReference type="EMBL" id="RJF95627.1"/>
    </source>
</evidence>
<evidence type="ECO:0000256" key="1">
    <source>
        <dbReference type="ARBA" id="ARBA00023015"/>
    </source>
</evidence>
<keyword evidence="1" id="KW-0805">Transcription regulation</keyword>
<evidence type="ECO:0000313" key="6">
    <source>
        <dbReference type="Proteomes" id="UP000265955"/>
    </source>
</evidence>
<dbReference type="Gene3D" id="1.20.120.530">
    <property type="entry name" value="GntR ligand-binding domain-like"/>
    <property type="match status" value="1"/>
</dbReference>
<dbReference type="InterPro" id="IPR036390">
    <property type="entry name" value="WH_DNA-bd_sf"/>
</dbReference>
<protein>
    <submittedName>
        <fullName evidence="5">GntR family transcriptional regulator</fullName>
    </submittedName>
</protein>
<name>A0A3A3FK00_9BURK</name>
<dbReference type="GO" id="GO:0003700">
    <property type="term" value="F:DNA-binding transcription factor activity"/>
    <property type="evidence" value="ECO:0007669"/>
    <property type="project" value="InterPro"/>
</dbReference>
<dbReference type="InterPro" id="IPR000524">
    <property type="entry name" value="Tscrpt_reg_HTH_GntR"/>
</dbReference>
<dbReference type="InterPro" id="IPR011711">
    <property type="entry name" value="GntR_C"/>
</dbReference>
<dbReference type="Gene3D" id="1.10.10.10">
    <property type="entry name" value="Winged helix-like DNA-binding domain superfamily/Winged helix DNA-binding domain"/>
    <property type="match status" value="1"/>
</dbReference>
<dbReference type="Proteomes" id="UP000265955">
    <property type="component" value="Unassembled WGS sequence"/>
</dbReference>
<sequence length="226" mass="25081">MSKQNMTPSLSDTVRRAIERSLLDGAILPGQIFDERSLAEKFGVSRTPVREAILRLVALGLLQVMPRAGVVVPKLSIKELLSLLEMLAELEGVCAKFAAKRINGEQRKALREALMACEAAATAKHAEDYKDANTRFHEIIYEASKNDWATSQVRALRLRCASYQRSRFDLPGRLDRSLREHAVVVERIEAGDEEGARLAMVEHISVGGRDFAEFVSSVPTDFLSGE</sequence>
<feature type="domain" description="HTH gntR-type" evidence="4">
    <location>
        <begin position="8"/>
        <end position="75"/>
    </location>
</feature>
<dbReference type="SUPFAM" id="SSF48008">
    <property type="entry name" value="GntR ligand-binding domain-like"/>
    <property type="match status" value="1"/>
</dbReference>
<proteinExistence type="predicted"/>
<dbReference type="CDD" id="cd07377">
    <property type="entry name" value="WHTH_GntR"/>
    <property type="match status" value="1"/>
</dbReference>
<dbReference type="InterPro" id="IPR036388">
    <property type="entry name" value="WH-like_DNA-bd_sf"/>
</dbReference>
<dbReference type="AlphaFoldDB" id="A0A3A3FK00"/>
<reference evidence="6" key="1">
    <citation type="submission" date="2018-09" db="EMBL/GenBank/DDBJ databases">
        <authorList>
            <person name="Zhu H."/>
        </authorList>
    </citation>
    <scope>NUCLEOTIDE SEQUENCE [LARGE SCALE GENOMIC DNA]</scope>
    <source>
        <strain evidence="6">K1R23-30</strain>
    </source>
</reference>
<accession>A0A3A3FK00</accession>
<dbReference type="PANTHER" id="PTHR43537">
    <property type="entry name" value="TRANSCRIPTIONAL REGULATOR, GNTR FAMILY"/>
    <property type="match status" value="1"/>
</dbReference>
<dbReference type="Pfam" id="PF00392">
    <property type="entry name" value="GntR"/>
    <property type="match status" value="1"/>
</dbReference>
<dbReference type="PANTHER" id="PTHR43537:SF49">
    <property type="entry name" value="TRANSCRIPTIONAL REGULATORY PROTEIN"/>
    <property type="match status" value="1"/>
</dbReference>